<evidence type="ECO:0000256" key="1">
    <source>
        <dbReference type="ARBA" id="ARBA00010618"/>
    </source>
</evidence>
<evidence type="ECO:0000256" key="3">
    <source>
        <dbReference type="ARBA" id="ARBA00023274"/>
    </source>
</evidence>
<dbReference type="EMBL" id="AP011890">
    <property type="protein sequence ID" value="BAJ49315.1"/>
    <property type="molecule type" value="Genomic_DNA"/>
</dbReference>
<dbReference type="AlphaFoldDB" id="E6NAF9"/>
<reference evidence="6" key="1">
    <citation type="journal article" date="2005" name="Environ. Microbiol.">
        <title>Genetic and functional properties of uncultivated thermophilic crenarchaeotes from a subsurface gold mine as revealed by analysis of genome fragments.</title>
        <authorList>
            <person name="Nunoura T."/>
            <person name="Hirayama H."/>
            <person name="Takami H."/>
            <person name="Oida H."/>
            <person name="Nishi S."/>
            <person name="Shimamura S."/>
            <person name="Suzuki Y."/>
            <person name="Inagaki F."/>
            <person name="Takai K."/>
            <person name="Nealson K.H."/>
            <person name="Horikoshi K."/>
        </authorList>
    </citation>
    <scope>NUCLEOTIDE SEQUENCE</scope>
</reference>
<dbReference type="Pfam" id="PF00467">
    <property type="entry name" value="KOW"/>
    <property type="match status" value="1"/>
</dbReference>
<dbReference type="GO" id="GO:0006412">
    <property type="term" value="P:translation"/>
    <property type="evidence" value="ECO:0007669"/>
    <property type="project" value="UniProtKB-UniRule"/>
</dbReference>
<dbReference type="CDD" id="cd06089">
    <property type="entry name" value="KOW_RPL26"/>
    <property type="match status" value="1"/>
</dbReference>
<keyword evidence="4" id="KW-0694">RNA-binding</keyword>
<comment type="function">
    <text evidence="4">One of two assembly initiator proteins, it binds directly to the 5'-end of the 23S rRNA, where it nucleates assembly of the 50S subunit.</text>
</comment>
<proteinExistence type="inferred from homology"/>
<comment type="subunit">
    <text evidence="4">Part of the 50S ribosomal subunit.</text>
</comment>
<dbReference type="InterPro" id="IPR005825">
    <property type="entry name" value="Ribosomal_uL24_CS"/>
</dbReference>
<evidence type="ECO:0000256" key="4">
    <source>
        <dbReference type="HAMAP-Rule" id="MF_01326"/>
    </source>
</evidence>
<gene>
    <name evidence="4" type="primary">rpl24</name>
    <name evidence="6" type="ORF">HGMM_F03A05C45</name>
</gene>
<keyword evidence="3 4" id="KW-0687">Ribonucleoprotein</keyword>
<dbReference type="Pfam" id="PF16906">
    <property type="entry name" value="Ribosomal_L26"/>
    <property type="match status" value="1"/>
</dbReference>
<dbReference type="GO" id="GO:0019843">
    <property type="term" value="F:rRNA binding"/>
    <property type="evidence" value="ECO:0007669"/>
    <property type="project" value="UniProtKB-UniRule"/>
</dbReference>
<reference evidence="6" key="2">
    <citation type="journal article" date="2011" name="Nucleic Acids Res.">
        <title>Insights into the evolution of Archaea and eukaryotic protein modifier systems revealed by the genome of a novel archaeal group.</title>
        <authorList>
            <person name="Nunoura T."/>
            <person name="Takaki Y."/>
            <person name="Kakuta J."/>
            <person name="Nishi S."/>
            <person name="Sugahara J."/>
            <person name="Kazama H."/>
            <person name="Chee G."/>
            <person name="Hattori M."/>
            <person name="Kanai A."/>
            <person name="Atomi H."/>
            <person name="Takai K."/>
            <person name="Takami H."/>
        </authorList>
    </citation>
    <scope>NUCLEOTIDE SEQUENCE</scope>
</reference>
<comment type="function">
    <text evidence="4">Located at the polypeptide exit tunnel on the outside of the subunit.</text>
</comment>
<dbReference type="GO" id="GO:0003735">
    <property type="term" value="F:structural constituent of ribosome"/>
    <property type="evidence" value="ECO:0007669"/>
    <property type="project" value="UniProtKB-UniRule"/>
</dbReference>
<dbReference type="PROSITE" id="PS01108">
    <property type="entry name" value="RIBOSOMAL_L24"/>
    <property type="match status" value="1"/>
</dbReference>
<keyword evidence="4" id="KW-0699">rRNA-binding</keyword>
<dbReference type="InterPro" id="IPR041988">
    <property type="entry name" value="Ribosomal_uL24_KOW"/>
</dbReference>
<dbReference type="InterPro" id="IPR014722">
    <property type="entry name" value="Rib_uL2_dom2"/>
</dbReference>
<dbReference type="InterPro" id="IPR005824">
    <property type="entry name" value="KOW"/>
</dbReference>
<dbReference type="HAMAP" id="MF_01326_A">
    <property type="entry name" value="Ribosomal_uL24_A"/>
    <property type="match status" value="1"/>
</dbReference>
<dbReference type="InterPro" id="IPR008991">
    <property type="entry name" value="Translation_prot_SH3-like_sf"/>
</dbReference>
<dbReference type="Gene3D" id="2.30.30.30">
    <property type="match status" value="1"/>
</dbReference>
<comment type="similarity">
    <text evidence="1 4">Belongs to the universal ribosomal protein uL24 family.</text>
</comment>
<evidence type="ECO:0000259" key="5">
    <source>
        <dbReference type="SMART" id="SM00739"/>
    </source>
</evidence>
<accession>E6NAF9</accession>
<dbReference type="SMART" id="SM00739">
    <property type="entry name" value="KOW"/>
    <property type="match status" value="1"/>
</dbReference>
<dbReference type="GO" id="GO:0015934">
    <property type="term" value="C:large ribosomal subunit"/>
    <property type="evidence" value="ECO:0007669"/>
    <property type="project" value="UniProtKB-UniRule"/>
</dbReference>
<protein>
    <recommendedName>
        <fullName evidence="4">Large ribosomal subunit protein uL24</fullName>
    </recommendedName>
</protein>
<name>E6NAF9_CALS0</name>
<sequence>MKIMSSASPRKQRLRRYNAPKHILGKFLSAHLSPELRNKYGRRAVRLRQGDTVKVIKGTFKNIEGKVKRVDVKRQMAYVENVSIKKADGSTVDVPIRIPNLMITQLNLDDKYRKEKLEAKQA</sequence>
<evidence type="ECO:0000313" key="6">
    <source>
        <dbReference type="EMBL" id="BAJ49315.1"/>
    </source>
</evidence>
<dbReference type="InterPro" id="IPR005756">
    <property type="entry name" value="Ribosomal_uL24_euk/arc"/>
</dbReference>
<feature type="domain" description="KOW" evidence="5">
    <location>
        <begin position="46"/>
        <end position="73"/>
    </location>
</feature>
<organism evidence="6">
    <name type="scientific">Caldiarchaeum subterraneum</name>
    <dbReference type="NCBI Taxonomy" id="311458"/>
    <lineage>
        <taxon>Archaea</taxon>
        <taxon>Nitrososphaerota</taxon>
        <taxon>Candidatus Caldarchaeales</taxon>
        <taxon>Candidatus Caldarchaeaceae</taxon>
        <taxon>Candidatus Caldarchaeum</taxon>
    </lineage>
</organism>
<dbReference type="PANTHER" id="PTHR11143">
    <property type="entry name" value="60S RIBOSOMAL PROTEIN L26 FAMILY MEMBER"/>
    <property type="match status" value="1"/>
</dbReference>
<dbReference type="NCBIfam" id="TIGR01080">
    <property type="entry name" value="rplX_A_E"/>
    <property type="match status" value="1"/>
</dbReference>
<evidence type="ECO:0000256" key="2">
    <source>
        <dbReference type="ARBA" id="ARBA00022980"/>
    </source>
</evidence>
<dbReference type="SUPFAM" id="SSF50104">
    <property type="entry name" value="Translation proteins SH3-like domain"/>
    <property type="match status" value="1"/>
</dbReference>
<keyword evidence="2 4" id="KW-0689">Ribosomal protein</keyword>